<sequence>MLFSLLIFLPAFLKAEPLNNAKIILEEYRQNLLNDKLENILDSNYFMLPCGFRNLNLEQYKQKLLLLQKNIVINYISESKIEQLTEDENGEIFFKYDGKTTFKARFVEEENKYKITSEQQTFCPTEPFLSFLISDNSTSMNIATDAVTDLLKATMDQQLATVLNGKLEKINCENQKTEEISPGGTFISRNSFRDSIKRQQLKISNNKLNYSKNNSEFVLKMKNSETGRPIKVYFDVNLENRKFNLKLDEC</sequence>
<keyword evidence="1" id="KW-0732">Signal</keyword>
<reference evidence="2" key="1">
    <citation type="submission" date="2022-11" db="EMBL/GenBank/DDBJ databases">
        <authorList>
            <person name="Kikuchi T."/>
        </authorList>
    </citation>
    <scope>NUCLEOTIDE SEQUENCE</scope>
    <source>
        <strain evidence="2">PS1010</strain>
    </source>
</reference>
<feature type="signal peptide" evidence="1">
    <location>
        <begin position="1"/>
        <end position="15"/>
    </location>
</feature>
<protein>
    <submittedName>
        <fullName evidence="2">Uncharacterized protein</fullName>
    </submittedName>
</protein>
<evidence type="ECO:0000313" key="2">
    <source>
        <dbReference type="EMBL" id="CAI5442664.1"/>
    </source>
</evidence>
<dbReference type="Proteomes" id="UP001152747">
    <property type="component" value="Unassembled WGS sequence"/>
</dbReference>
<comment type="caution">
    <text evidence="2">The sequence shown here is derived from an EMBL/GenBank/DDBJ whole genome shotgun (WGS) entry which is preliminary data.</text>
</comment>
<keyword evidence="3" id="KW-1185">Reference proteome</keyword>
<accession>A0A9P1ICH3</accession>
<evidence type="ECO:0000313" key="3">
    <source>
        <dbReference type="Proteomes" id="UP001152747"/>
    </source>
</evidence>
<feature type="chain" id="PRO_5040427348" evidence="1">
    <location>
        <begin position="16"/>
        <end position="250"/>
    </location>
</feature>
<dbReference type="AlphaFoldDB" id="A0A9P1ICH3"/>
<proteinExistence type="predicted"/>
<name>A0A9P1ICH3_9PELO</name>
<dbReference type="EMBL" id="CANHGI010000002">
    <property type="protein sequence ID" value="CAI5442664.1"/>
    <property type="molecule type" value="Genomic_DNA"/>
</dbReference>
<organism evidence="2 3">
    <name type="scientific">Caenorhabditis angaria</name>
    <dbReference type="NCBI Taxonomy" id="860376"/>
    <lineage>
        <taxon>Eukaryota</taxon>
        <taxon>Metazoa</taxon>
        <taxon>Ecdysozoa</taxon>
        <taxon>Nematoda</taxon>
        <taxon>Chromadorea</taxon>
        <taxon>Rhabditida</taxon>
        <taxon>Rhabditina</taxon>
        <taxon>Rhabditomorpha</taxon>
        <taxon>Rhabditoidea</taxon>
        <taxon>Rhabditidae</taxon>
        <taxon>Peloderinae</taxon>
        <taxon>Caenorhabditis</taxon>
    </lineage>
</organism>
<gene>
    <name evidence="2" type="ORF">CAMP_LOCUS5301</name>
</gene>
<evidence type="ECO:0000256" key="1">
    <source>
        <dbReference type="SAM" id="SignalP"/>
    </source>
</evidence>